<dbReference type="PANTHER" id="PTHR20858:SF17">
    <property type="entry name" value="HYDROXYMETHYLPYRIMIDINE_PHOSPHOMETHYLPYRIMIDINE KINASE THI20-RELATED"/>
    <property type="match status" value="1"/>
</dbReference>
<dbReference type="NCBIfam" id="TIGR00097">
    <property type="entry name" value="HMP-P_kinase"/>
    <property type="match status" value="1"/>
</dbReference>
<evidence type="ECO:0000256" key="1">
    <source>
        <dbReference type="ARBA" id="ARBA00004948"/>
    </source>
</evidence>
<dbReference type="Gene3D" id="3.40.1190.20">
    <property type="match status" value="1"/>
</dbReference>
<keyword evidence="5 8" id="KW-0418">Kinase</keyword>
<proteinExistence type="predicted"/>
<protein>
    <recommendedName>
        <fullName evidence="2">hydroxymethylpyrimidine kinase</fullName>
        <ecNumber evidence="2">2.7.1.49</ecNumber>
    </recommendedName>
</protein>
<dbReference type="PANTHER" id="PTHR20858">
    <property type="entry name" value="PHOSPHOMETHYLPYRIMIDINE KINASE"/>
    <property type="match status" value="1"/>
</dbReference>
<evidence type="ECO:0000256" key="5">
    <source>
        <dbReference type="ARBA" id="ARBA00022777"/>
    </source>
</evidence>
<dbReference type="InterPro" id="IPR013749">
    <property type="entry name" value="PM/HMP-P_kinase-1"/>
</dbReference>
<keyword evidence="9" id="KW-1185">Reference proteome</keyword>
<evidence type="ECO:0000256" key="2">
    <source>
        <dbReference type="ARBA" id="ARBA00012135"/>
    </source>
</evidence>
<evidence type="ECO:0000256" key="3">
    <source>
        <dbReference type="ARBA" id="ARBA00022679"/>
    </source>
</evidence>
<gene>
    <name evidence="8" type="ORF">QV01_03575</name>
</gene>
<evidence type="ECO:0000313" key="9">
    <source>
        <dbReference type="Proteomes" id="UP000243558"/>
    </source>
</evidence>
<dbReference type="GO" id="GO:0005524">
    <property type="term" value="F:ATP binding"/>
    <property type="evidence" value="ECO:0007669"/>
    <property type="project" value="UniProtKB-KW"/>
</dbReference>
<keyword evidence="4" id="KW-0547">Nucleotide-binding</keyword>
<comment type="pathway">
    <text evidence="1">Cofactor biosynthesis; thiamine diphosphate biosynthesis.</text>
</comment>
<dbReference type="EC" id="2.7.1.49" evidence="2"/>
<dbReference type="InterPro" id="IPR004399">
    <property type="entry name" value="HMP/HMP-P_kinase_dom"/>
</dbReference>
<dbReference type="AlphaFoldDB" id="A0A1A7NTM7"/>
<evidence type="ECO:0000313" key="8">
    <source>
        <dbReference type="EMBL" id="OBW92955.1"/>
    </source>
</evidence>
<dbReference type="CDD" id="cd01169">
    <property type="entry name" value="HMPP_kinase"/>
    <property type="match status" value="1"/>
</dbReference>
<keyword evidence="6" id="KW-0067">ATP-binding</keyword>
<dbReference type="SUPFAM" id="SSF53613">
    <property type="entry name" value="Ribokinase-like"/>
    <property type="match status" value="1"/>
</dbReference>
<dbReference type="PATRIC" id="fig|505345.7.peg.716"/>
<evidence type="ECO:0000259" key="7">
    <source>
        <dbReference type="Pfam" id="PF08543"/>
    </source>
</evidence>
<dbReference type="Pfam" id="PF08543">
    <property type="entry name" value="Phos_pyr_kin"/>
    <property type="match status" value="1"/>
</dbReference>
<evidence type="ECO:0000256" key="6">
    <source>
        <dbReference type="ARBA" id="ARBA00022840"/>
    </source>
</evidence>
<dbReference type="GO" id="GO:0005829">
    <property type="term" value="C:cytosol"/>
    <property type="evidence" value="ECO:0007669"/>
    <property type="project" value="TreeGrafter"/>
</dbReference>
<feature type="domain" description="Pyridoxamine kinase/Phosphomethylpyrimidine kinase" evidence="7">
    <location>
        <begin position="14"/>
        <end position="261"/>
    </location>
</feature>
<comment type="caution">
    <text evidence="8">The sequence shown here is derived from an EMBL/GenBank/DDBJ whole genome shotgun (WGS) entry which is preliminary data.</text>
</comment>
<dbReference type="UniPathway" id="UPA00060">
    <property type="reaction ID" value="UER00138"/>
</dbReference>
<keyword evidence="3" id="KW-0808">Transferase</keyword>
<name>A0A1A7NTM7_9PAST</name>
<dbReference type="EMBL" id="JTJM01000013">
    <property type="protein sequence ID" value="OBW92955.1"/>
    <property type="molecule type" value="Genomic_DNA"/>
</dbReference>
<dbReference type="FunFam" id="3.40.1190.20:FF:000003">
    <property type="entry name" value="Phosphomethylpyrimidine kinase ThiD"/>
    <property type="match status" value="1"/>
</dbReference>
<dbReference type="GO" id="GO:0008972">
    <property type="term" value="F:phosphomethylpyrimidine kinase activity"/>
    <property type="evidence" value="ECO:0007669"/>
    <property type="project" value="InterPro"/>
</dbReference>
<sequence length="273" mass="28708">MSQIAQALTIAGSDSGGGAGIQADLKTFQMREVFGMSVVTAVTAQNTLGVSDIHLIPTSTIKSQLAAIYQDFSPNAVKIGMLGTAEIIECVAEQLRHYAVKNLVVDPVMIAKGGASLLEQSAVTVMRQLLLPLADVITPNLPEAETLTGVQITDEQSVAQAAKILQELGAKTVVIKGGHRDNSRSDVCRDWIFSAEGNFVLESPRFATQQTHGTGCTFSACLAAELAKGKSVSAACQIAKDFVTAAISHPLNIGHGHGPTNHWAYAQLGANNE</sequence>
<reference evidence="8 9" key="1">
    <citation type="submission" date="2014-11" db="EMBL/GenBank/DDBJ databases">
        <title>Pan-genome of Gallibacterium spp.</title>
        <authorList>
            <person name="Kudirkiene E."/>
            <person name="Bojesen A.M."/>
        </authorList>
    </citation>
    <scope>NUCLEOTIDE SEQUENCE [LARGE SCALE GENOMIC DNA]</scope>
    <source>
        <strain evidence="8 9">F151</strain>
    </source>
</reference>
<evidence type="ECO:0000256" key="4">
    <source>
        <dbReference type="ARBA" id="ARBA00022741"/>
    </source>
</evidence>
<dbReference type="RefSeq" id="WP_065238986.1">
    <property type="nucleotide sequence ID" value="NZ_JTJM01000013.1"/>
</dbReference>
<dbReference type="OrthoDB" id="9810880at2"/>
<dbReference type="GO" id="GO:0008902">
    <property type="term" value="F:hydroxymethylpyrimidine kinase activity"/>
    <property type="evidence" value="ECO:0007669"/>
    <property type="project" value="UniProtKB-EC"/>
</dbReference>
<accession>A0A1A7NTM7</accession>
<dbReference type="InterPro" id="IPR029056">
    <property type="entry name" value="Ribokinase-like"/>
</dbReference>
<organism evidence="8 9">
    <name type="scientific">Gallibacterium genomosp. 3</name>
    <dbReference type="NCBI Taxonomy" id="505345"/>
    <lineage>
        <taxon>Bacteria</taxon>
        <taxon>Pseudomonadati</taxon>
        <taxon>Pseudomonadota</taxon>
        <taxon>Gammaproteobacteria</taxon>
        <taxon>Pasteurellales</taxon>
        <taxon>Pasteurellaceae</taxon>
        <taxon>Gallibacterium</taxon>
    </lineage>
</organism>
<dbReference type="Proteomes" id="UP000243558">
    <property type="component" value="Unassembled WGS sequence"/>
</dbReference>
<dbReference type="GO" id="GO:0009229">
    <property type="term" value="P:thiamine diphosphate biosynthetic process"/>
    <property type="evidence" value="ECO:0007669"/>
    <property type="project" value="UniProtKB-UniPathway"/>
</dbReference>
<dbReference type="GO" id="GO:0009228">
    <property type="term" value="P:thiamine biosynthetic process"/>
    <property type="evidence" value="ECO:0007669"/>
    <property type="project" value="InterPro"/>
</dbReference>